<gene>
    <name evidence="2" type="ORF">METZ01_LOCUS378306</name>
</gene>
<evidence type="ECO:0000313" key="2">
    <source>
        <dbReference type="EMBL" id="SVD25452.1"/>
    </source>
</evidence>
<dbReference type="InterPro" id="IPR020471">
    <property type="entry name" value="AKR"/>
</dbReference>
<name>A0A382TUQ3_9ZZZZ</name>
<dbReference type="InterPro" id="IPR036812">
    <property type="entry name" value="NAD(P)_OxRdtase_dom_sf"/>
</dbReference>
<dbReference type="PANTHER" id="PTHR42686">
    <property type="entry name" value="GH17980P-RELATED"/>
    <property type="match status" value="1"/>
</dbReference>
<feature type="domain" description="NADP-dependent oxidoreductase" evidence="1">
    <location>
        <begin position="5"/>
        <end position="250"/>
    </location>
</feature>
<dbReference type="PANTHER" id="PTHR42686:SF1">
    <property type="entry name" value="GH17980P-RELATED"/>
    <property type="match status" value="1"/>
</dbReference>
<dbReference type="GO" id="GO:0016491">
    <property type="term" value="F:oxidoreductase activity"/>
    <property type="evidence" value="ECO:0007669"/>
    <property type="project" value="InterPro"/>
</dbReference>
<organism evidence="2">
    <name type="scientific">marine metagenome</name>
    <dbReference type="NCBI Taxonomy" id="408172"/>
    <lineage>
        <taxon>unclassified sequences</taxon>
        <taxon>metagenomes</taxon>
        <taxon>ecological metagenomes</taxon>
    </lineage>
</organism>
<dbReference type="AlphaFoldDB" id="A0A382TUQ3"/>
<evidence type="ECO:0000259" key="1">
    <source>
        <dbReference type="Pfam" id="PF00248"/>
    </source>
</evidence>
<proteinExistence type="predicted"/>
<sequence>MTPGSVGLGAAWWQSQTEDETIAAIERSLELGMNFLDTYPGQVEERWGKALVGERRQQVYLQAKVSSHVKNEMTSDHTAAATRRSVENSLRSCRTDYLDSVLIHGHDQPGDIDDRARQHVDPLAPGNALEELVKMRQEGSIRHIGIGARSAAVHRRAIETGEIALILTYLEYNLLTQAAVSELFPICRQNGIGVILASPLGMGLLTGREVNGADERRKIRDTVEPKGARMLSWCGRREIDIRHLAIQYCMA</sequence>
<dbReference type="SUPFAM" id="SSF51430">
    <property type="entry name" value="NAD(P)-linked oxidoreductase"/>
    <property type="match status" value="1"/>
</dbReference>
<reference evidence="2" key="1">
    <citation type="submission" date="2018-05" db="EMBL/GenBank/DDBJ databases">
        <authorList>
            <person name="Lanie J.A."/>
            <person name="Ng W.-L."/>
            <person name="Kazmierczak K.M."/>
            <person name="Andrzejewski T.M."/>
            <person name="Davidsen T.M."/>
            <person name="Wayne K.J."/>
            <person name="Tettelin H."/>
            <person name="Glass J.I."/>
            <person name="Rusch D."/>
            <person name="Podicherti R."/>
            <person name="Tsui H.-C.T."/>
            <person name="Winkler M.E."/>
        </authorList>
    </citation>
    <scope>NUCLEOTIDE SEQUENCE</scope>
</reference>
<dbReference type="InterPro" id="IPR023210">
    <property type="entry name" value="NADP_OxRdtase_dom"/>
</dbReference>
<dbReference type="EMBL" id="UINC01139107">
    <property type="protein sequence ID" value="SVD25452.1"/>
    <property type="molecule type" value="Genomic_DNA"/>
</dbReference>
<dbReference type="GO" id="GO:0005829">
    <property type="term" value="C:cytosol"/>
    <property type="evidence" value="ECO:0007669"/>
    <property type="project" value="TreeGrafter"/>
</dbReference>
<dbReference type="Gene3D" id="3.20.20.100">
    <property type="entry name" value="NADP-dependent oxidoreductase domain"/>
    <property type="match status" value="1"/>
</dbReference>
<feature type="non-terminal residue" evidence="2">
    <location>
        <position position="251"/>
    </location>
</feature>
<protein>
    <recommendedName>
        <fullName evidence="1">NADP-dependent oxidoreductase domain-containing protein</fullName>
    </recommendedName>
</protein>
<accession>A0A382TUQ3</accession>
<dbReference type="Pfam" id="PF00248">
    <property type="entry name" value="Aldo_ket_red"/>
    <property type="match status" value="1"/>
</dbReference>